<evidence type="ECO:0000256" key="6">
    <source>
        <dbReference type="ARBA" id="ARBA00023242"/>
    </source>
</evidence>
<dbReference type="GO" id="GO:0006952">
    <property type="term" value="P:defense response"/>
    <property type="evidence" value="ECO:0007669"/>
    <property type="project" value="UniProtKB-KW"/>
</dbReference>
<feature type="region of interest" description="Disordered" evidence="7">
    <location>
        <begin position="158"/>
        <end position="191"/>
    </location>
</feature>
<feature type="domain" description="AP2/ERF" evidence="8">
    <location>
        <begin position="83"/>
        <end position="141"/>
    </location>
</feature>
<gene>
    <name evidence="9" type="ORF">Slati_0343200</name>
</gene>
<reference evidence="9" key="2">
    <citation type="journal article" date="2024" name="Plant">
        <title>Genomic evolution and insights into agronomic trait innovations of Sesamum species.</title>
        <authorList>
            <person name="Miao H."/>
            <person name="Wang L."/>
            <person name="Qu L."/>
            <person name="Liu H."/>
            <person name="Sun Y."/>
            <person name="Le M."/>
            <person name="Wang Q."/>
            <person name="Wei S."/>
            <person name="Zheng Y."/>
            <person name="Lin W."/>
            <person name="Duan Y."/>
            <person name="Cao H."/>
            <person name="Xiong S."/>
            <person name="Wang X."/>
            <person name="Wei L."/>
            <person name="Li C."/>
            <person name="Ma Q."/>
            <person name="Ju M."/>
            <person name="Zhao R."/>
            <person name="Li G."/>
            <person name="Mu C."/>
            <person name="Tian Q."/>
            <person name="Mei H."/>
            <person name="Zhang T."/>
            <person name="Gao T."/>
            <person name="Zhang H."/>
        </authorList>
    </citation>
    <scope>NUCLEOTIDE SEQUENCE</scope>
    <source>
        <strain evidence="9">KEN1</strain>
    </source>
</reference>
<protein>
    <submittedName>
        <fullName evidence="9">Ethylene-responsive transcription factor 1</fullName>
    </submittedName>
</protein>
<dbReference type="GO" id="GO:0009873">
    <property type="term" value="P:ethylene-activated signaling pathway"/>
    <property type="evidence" value="ECO:0007669"/>
    <property type="project" value="InterPro"/>
</dbReference>
<proteinExistence type="predicted"/>
<dbReference type="Gene3D" id="3.30.730.10">
    <property type="entry name" value="AP2/ERF domain"/>
    <property type="match status" value="1"/>
</dbReference>
<sequence>MEFAQSMSEFDVGLLQSVQNFLLSDSDFSLDFLCDNATPVLDDSESSTSQMVDELLNNSSDGGEVVETPPPRSVKAPPAEWRRYRGVRRRPWGKFAAEIRDPAKKGSRIWLGTYETPEEAALAYDRAAFELRGSRARVNFPHLVGSGAPEPMRVTKRSHMTSRHQPTTLFSSPSSSTETSVSRKKMKMAMV</sequence>
<dbReference type="FunFam" id="3.30.730.10:FF:000001">
    <property type="entry name" value="Ethylene-responsive transcription factor 2"/>
    <property type="match status" value="1"/>
</dbReference>
<evidence type="ECO:0000256" key="1">
    <source>
        <dbReference type="ARBA" id="ARBA00004123"/>
    </source>
</evidence>
<dbReference type="PANTHER" id="PTHR31190">
    <property type="entry name" value="DNA-BINDING DOMAIN"/>
    <property type="match status" value="1"/>
</dbReference>
<dbReference type="Pfam" id="PF00847">
    <property type="entry name" value="AP2"/>
    <property type="match status" value="1"/>
</dbReference>
<evidence type="ECO:0000256" key="3">
    <source>
        <dbReference type="ARBA" id="ARBA00023015"/>
    </source>
</evidence>
<dbReference type="InterPro" id="IPR044808">
    <property type="entry name" value="ERF_plant"/>
</dbReference>
<evidence type="ECO:0000256" key="4">
    <source>
        <dbReference type="ARBA" id="ARBA00023125"/>
    </source>
</evidence>
<dbReference type="SUPFAM" id="SSF54171">
    <property type="entry name" value="DNA-binding domain"/>
    <property type="match status" value="1"/>
</dbReference>
<feature type="compositionally biased region" description="Basic residues" evidence="7">
    <location>
        <begin position="182"/>
        <end position="191"/>
    </location>
</feature>
<dbReference type="PANTHER" id="PTHR31190:SF102">
    <property type="entry name" value="AP2_ERF DOMAIN-CONTAINING PROTEIN"/>
    <property type="match status" value="1"/>
</dbReference>
<dbReference type="InterPro" id="IPR001471">
    <property type="entry name" value="AP2/ERF_dom"/>
</dbReference>
<dbReference type="PROSITE" id="PS51032">
    <property type="entry name" value="AP2_ERF"/>
    <property type="match status" value="1"/>
</dbReference>
<reference evidence="9" key="1">
    <citation type="submission" date="2020-06" db="EMBL/GenBank/DDBJ databases">
        <authorList>
            <person name="Li T."/>
            <person name="Hu X."/>
            <person name="Zhang T."/>
            <person name="Song X."/>
            <person name="Zhang H."/>
            <person name="Dai N."/>
            <person name="Sheng W."/>
            <person name="Hou X."/>
            <person name="Wei L."/>
        </authorList>
    </citation>
    <scope>NUCLEOTIDE SEQUENCE</scope>
    <source>
        <strain evidence="9">KEN1</strain>
        <tissue evidence="9">Leaf</tissue>
    </source>
</reference>
<keyword evidence="5" id="KW-0804">Transcription</keyword>
<keyword evidence="6" id="KW-0539">Nucleus</keyword>
<keyword evidence="4" id="KW-0238">DNA-binding</keyword>
<feature type="compositionally biased region" description="Low complexity" evidence="7">
    <location>
        <begin position="167"/>
        <end position="180"/>
    </location>
</feature>
<keyword evidence="2" id="KW-0611">Plant defense</keyword>
<dbReference type="GO" id="GO:0003677">
    <property type="term" value="F:DNA binding"/>
    <property type="evidence" value="ECO:0007669"/>
    <property type="project" value="UniProtKB-KW"/>
</dbReference>
<dbReference type="PRINTS" id="PR00367">
    <property type="entry name" value="ETHRSPELEMNT"/>
</dbReference>
<dbReference type="InterPro" id="IPR036955">
    <property type="entry name" value="AP2/ERF_dom_sf"/>
</dbReference>
<accession>A0AAW2YFN3</accession>
<keyword evidence="3" id="KW-0805">Transcription regulation</keyword>
<dbReference type="GO" id="GO:0003700">
    <property type="term" value="F:DNA-binding transcription factor activity"/>
    <property type="evidence" value="ECO:0007669"/>
    <property type="project" value="InterPro"/>
</dbReference>
<comment type="subcellular location">
    <subcellularLocation>
        <location evidence="1">Nucleus</location>
    </subcellularLocation>
</comment>
<comment type="caution">
    <text evidence="9">The sequence shown here is derived from an EMBL/GenBank/DDBJ whole genome shotgun (WGS) entry which is preliminary data.</text>
</comment>
<dbReference type="AlphaFoldDB" id="A0AAW2YFN3"/>
<dbReference type="SMART" id="SM00380">
    <property type="entry name" value="AP2"/>
    <property type="match status" value="1"/>
</dbReference>
<evidence type="ECO:0000259" key="8">
    <source>
        <dbReference type="PROSITE" id="PS51032"/>
    </source>
</evidence>
<evidence type="ECO:0000256" key="5">
    <source>
        <dbReference type="ARBA" id="ARBA00023163"/>
    </source>
</evidence>
<dbReference type="EMBL" id="JACGWN010000001">
    <property type="protein sequence ID" value="KAL0464556.1"/>
    <property type="molecule type" value="Genomic_DNA"/>
</dbReference>
<dbReference type="InterPro" id="IPR016177">
    <property type="entry name" value="DNA-bd_dom_sf"/>
</dbReference>
<evidence type="ECO:0000256" key="7">
    <source>
        <dbReference type="SAM" id="MobiDB-lite"/>
    </source>
</evidence>
<organism evidence="9">
    <name type="scientific">Sesamum latifolium</name>
    <dbReference type="NCBI Taxonomy" id="2727402"/>
    <lineage>
        <taxon>Eukaryota</taxon>
        <taxon>Viridiplantae</taxon>
        <taxon>Streptophyta</taxon>
        <taxon>Embryophyta</taxon>
        <taxon>Tracheophyta</taxon>
        <taxon>Spermatophyta</taxon>
        <taxon>Magnoliopsida</taxon>
        <taxon>eudicotyledons</taxon>
        <taxon>Gunneridae</taxon>
        <taxon>Pentapetalae</taxon>
        <taxon>asterids</taxon>
        <taxon>lamiids</taxon>
        <taxon>Lamiales</taxon>
        <taxon>Pedaliaceae</taxon>
        <taxon>Sesamum</taxon>
    </lineage>
</organism>
<evidence type="ECO:0000313" key="9">
    <source>
        <dbReference type="EMBL" id="KAL0464556.1"/>
    </source>
</evidence>
<name>A0AAW2YFN3_9LAMI</name>
<evidence type="ECO:0000256" key="2">
    <source>
        <dbReference type="ARBA" id="ARBA00022821"/>
    </source>
</evidence>
<dbReference type="CDD" id="cd00018">
    <property type="entry name" value="AP2"/>
    <property type="match status" value="1"/>
</dbReference>
<dbReference type="GO" id="GO:0005634">
    <property type="term" value="C:nucleus"/>
    <property type="evidence" value="ECO:0007669"/>
    <property type="project" value="UniProtKB-SubCell"/>
</dbReference>